<feature type="non-terminal residue" evidence="2">
    <location>
        <position position="1"/>
    </location>
</feature>
<feature type="non-terminal residue" evidence="2">
    <location>
        <position position="68"/>
    </location>
</feature>
<gene>
    <name evidence="2" type="primary">Nfu_g_1_020432</name>
</gene>
<feature type="chain" id="PRO_5008371915" evidence="1">
    <location>
        <begin position="21"/>
        <end position="68"/>
    </location>
</feature>
<name>A0A1A8IDG4_NOTKU</name>
<organism evidence="2">
    <name type="scientific">Nothobranchius kuhntae</name>
    <name type="common">Beira killifish</name>
    <dbReference type="NCBI Taxonomy" id="321403"/>
    <lineage>
        <taxon>Eukaryota</taxon>
        <taxon>Metazoa</taxon>
        <taxon>Chordata</taxon>
        <taxon>Craniata</taxon>
        <taxon>Vertebrata</taxon>
        <taxon>Euteleostomi</taxon>
        <taxon>Actinopterygii</taxon>
        <taxon>Neopterygii</taxon>
        <taxon>Teleostei</taxon>
        <taxon>Neoteleostei</taxon>
        <taxon>Acanthomorphata</taxon>
        <taxon>Ovalentaria</taxon>
        <taxon>Atherinomorphae</taxon>
        <taxon>Cyprinodontiformes</taxon>
        <taxon>Nothobranchiidae</taxon>
        <taxon>Nothobranchius</taxon>
    </lineage>
</organism>
<accession>A0A1A8IDG4</accession>
<keyword evidence="1" id="KW-0732">Signal</keyword>
<reference evidence="2" key="2">
    <citation type="submission" date="2016-06" db="EMBL/GenBank/DDBJ databases">
        <title>The genome of a short-lived fish provides insights into sex chromosome evolution and the genetic control of aging.</title>
        <authorList>
            <person name="Reichwald K."/>
            <person name="Felder M."/>
            <person name="Petzold A."/>
            <person name="Koch P."/>
            <person name="Groth M."/>
            <person name="Platzer M."/>
        </authorList>
    </citation>
    <scope>NUCLEOTIDE SEQUENCE</scope>
    <source>
        <tissue evidence="2">Brain</tissue>
    </source>
</reference>
<evidence type="ECO:0000256" key="1">
    <source>
        <dbReference type="SAM" id="SignalP"/>
    </source>
</evidence>
<dbReference type="EMBL" id="HAED01008722">
    <property type="protein sequence ID" value="SBQ94934.1"/>
    <property type="molecule type" value="Transcribed_RNA"/>
</dbReference>
<proteinExistence type="predicted"/>
<reference evidence="2" key="1">
    <citation type="submission" date="2016-05" db="EMBL/GenBank/DDBJ databases">
        <authorList>
            <person name="Lavstsen T."/>
            <person name="Jespersen J.S."/>
        </authorList>
    </citation>
    <scope>NUCLEOTIDE SEQUENCE</scope>
    <source>
        <tissue evidence="2">Brain</tissue>
    </source>
</reference>
<sequence length="68" mass="7480">LQLRWLAVMVCVCVFLHVSPDVSPSLSRFPSVSHSALMCLLSASQLSVLCCYPFKSFLPGQLQPLCPQ</sequence>
<protein>
    <submittedName>
        <fullName evidence="2">Zisupton</fullName>
    </submittedName>
</protein>
<feature type="signal peptide" evidence="1">
    <location>
        <begin position="1"/>
        <end position="20"/>
    </location>
</feature>
<dbReference type="AlphaFoldDB" id="A0A1A8IDG4"/>
<evidence type="ECO:0000313" key="2">
    <source>
        <dbReference type="EMBL" id="SBQ94934.1"/>
    </source>
</evidence>